<comment type="caution">
    <text evidence="3">The sequence shown here is derived from an EMBL/GenBank/DDBJ whole genome shotgun (WGS) entry which is preliminary data.</text>
</comment>
<dbReference type="InterPro" id="IPR005184">
    <property type="entry name" value="DUF306_Meta_HslJ"/>
</dbReference>
<dbReference type="PANTHER" id="PTHR35535">
    <property type="entry name" value="HEAT SHOCK PROTEIN HSLJ"/>
    <property type="match status" value="1"/>
</dbReference>
<protein>
    <submittedName>
        <fullName evidence="3">META domain-containing protein</fullName>
    </submittedName>
</protein>
<gene>
    <name evidence="3" type="ORF">ACFOX3_07220</name>
</gene>
<reference evidence="4" key="1">
    <citation type="journal article" date="2019" name="Int. J. Syst. Evol. Microbiol.">
        <title>The Global Catalogue of Microorganisms (GCM) 10K type strain sequencing project: providing services to taxonomists for standard genome sequencing and annotation.</title>
        <authorList>
            <consortium name="The Broad Institute Genomics Platform"/>
            <consortium name="The Broad Institute Genome Sequencing Center for Infectious Disease"/>
            <person name="Wu L."/>
            <person name="Ma J."/>
        </authorList>
    </citation>
    <scope>NUCLEOTIDE SEQUENCE [LARGE SCALE GENOMIC DNA]</scope>
    <source>
        <strain evidence="4">CECT 8570</strain>
    </source>
</reference>
<name>A0ABV8V3N8_9GAMM</name>
<evidence type="ECO:0000256" key="1">
    <source>
        <dbReference type="SAM" id="SignalP"/>
    </source>
</evidence>
<feature type="domain" description="DUF306" evidence="2">
    <location>
        <begin position="57"/>
        <end position="169"/>
    </location>
</feature>
<accession>A0ABV8V3N8</accession>
<organism evidence="3 4">
    <name type="scientific">Simiduia curdlanivorans</name>
    <dbReference type="NCBI Taxonomy" id="1492769"/>
    <lineage>
        <taxon>Bacteria</taxon>
        <taxon>Pseudomonadati</taxon>
        <taxon>Pseudomonadota</taxon>
        <taxon>Gammaproteobacteria</taxon>
        <taxon>Cellvibrionales</taxon>
        <taxon>Cellvibrionaceae</taxon>
        <taxon>Simiduia</taxon>
    </lineage>
</organism>
<dbReference type="InterPro" id="IPR053147">
    <property type="entry name" value="Hsp_HslJ-like"/>
</dbReference>
<dbReference type="Proteomes" id="UP001595840">
    <property type="component" value="Unassembled WGS sequence"/>
</dbReference>
<feature type="chain" id="PRO_5046910273" evidence="1">
    <location>
        <begin position="35"/>
        <end position="177"/>
    </location>
</feature>
<proteinExistence type="predicted"/>
<dbReference type="Pfam" id="PF03724">
    <property type="entry name" value="META"/>
    <property type="match status" value="1"/>
</dbReference>
<evidence type="ECO:0000259" key="2">
    <source>
        <dbReference type="Pfam" id="PF03724"/>
    </source>
</evidence>
<dbReference type="RefSeq" id="WP_290259139.1">
    <property type="nucleotide sequence ID" value="NZ_JAUFQG010000004.1"/>
</dbReference>
<feature type="signal peptide" evidence="1">
    <location>
        <begin position="1"/>
        <end position="34"/>
    </location>
</feature>
<dbReference type="Gene3D" id="2.40.128.270">
    <property type="match status" value="1"/>
</dbReference>
<evidence type="ECO:0000313" key="4">
    <source>
        <dbReference type="Proteomes" id="UP001595840"/>
    </source>
</evidence>
<keyword evidence="4" id="KW-1185">Reference proteome</keyword>
<evidence type="ECO:0000313" key="3">
    <source>
        <dbReference type="EMBL" id="MFC4362084.1"/>
    </source>
</evidence>
<keyword evidence="1" id="KW-0732">Signal</keyword>
<dbReference type="InterPro" id="IPR038670">
    <property type="entry name" value="HslJ-like_sf"/>
</dbReference>
<dbReference type="EMBL" id="JBHSCX010000005">
    <property type="protein sequence ID" value="MFC4362084.1"/>
    <property type="molecule type" value="Genomic_DNA"/>
</dbReference>
<sequence length="177" mass="19867">MIRQSSRLKMSVVIKRSACLAVLFLQLACTPSGVNQDNRDSQANQTSQASEKLVTASQLAHHRWVLKTIDGEAVLSNRVGAYGKGLVPELDFGEAQHVGGFAGCNQFSGQFVLNEQGQFRVEQLATTMMMCSDDAMLLEQRYARMLNEWSHIAIKNNELTLQQGEQVWLFNLFDWVQ</sequence>
<dbReference type="PANTHER" id="PTHR35535:SF1">
    <property type="entry name" value="HEAT SHOCK PROTEIN HSLJ"/>
    <property type="match status" value="1"/>
</dbReference>